<dbReference type="EMBL" id="FLQV01000649">
    <property type="protein sequence ID" value="SBS97041.1"/>
    <property type="molecule type" value="Genomic_DNA"/>
</dbReference>
<dbReference type="Proteomes" id="UP000078546">
    <property type="component" value="Unassembled WGS sequence"/>
</dbReference>
<evidence type="ECO:0000259" key="4">
    <source>
        <dbReference type="SMART" id="SM01362"/>
    </source>
</evidence>
<dbReference type="InterPro" id="IPR012948">
    <property type="entry name" value="AARP2CN"/>
</dbReference>
<dbReference type="Pfam" id="PF08142">
    <property type="entry name" value="AARP2CN"/>
    <property type="match status" value="1"/>
</dbReference>
<feature type="domain" description="Ribosome biogenesis protein BMS1/TSR1 C-terminal" evidence="4">
    <location>
        <begin position="606"/>
        <end position="970"/>
    </location>
</feature>
<evidence type="ECO:0000256" key="2">
    <source>
        <dbReference type="SAM" id="MobiDB-lite"/>
    </source>
</evidence>
<dbReference type="GO" id="GO:0000462">
    <property type="term" value="P:maturation of SSU-rRNA from tricistronic rRNA transcript (SSU-rRNA, 5.8S rRNA, LSU-rRNA)"/>
    <property type="evidence" value="ECO:0007669"/>
    <property type="project" value="TreeGrafter"/>
</dbReference>
<dbReference type="AlphaFoldDB" id="A0A1A8WVP4"/>
<feature type="compositionally biased region" description="Low complexity" evidence="2">
    <location>
        <begin position="569"/>
        <end position="580"/>
    </location>
</feature>
<protein>
    <submittedName>
        <fullName evidence="6">Ribosome biogenesis protein TSR1, putative (TSR1)</fullName>
    </submittedName>
</protein>
<proteinExistence type="inferred from homology"/>
<dbReference type="Pfam" id="PF22298">
    <property type="entry name" value="Tsr1_G-like"/>
    <property type="match status" value="1"/>
</dbReference>
<dbReference type="GO" id="GO:0034511">
    <property type="term" value="F:U3 snoRNA binding"/>
    <property type="evidence" value="ECO:0007669"/>
    <property type="project" value="TreeGrafter"/>
</dbReference>
<evidence type="ECO:0000313" key="5">
    <source>
        <dbReference type="EMBL" id="SBS86642.1"/>
    </source>
</evidence>
<name>A0A1A8WVP4_PLAOA</name>
<reference evidence="6" key="1">
    <citation type="submission" date="2016-05" db="EMBL/GenBank/DDBJ databases">
        <authorList>
            <person name="Lavstsen T."/>
            <person name="Jespersen J.S."/>
        </authorList>
    </citation>
    <scope>NUCLEOTIDE SEQUENCE [LARGE SCALE GENOMIC DNA]</scope>
</reference>
<reference evidence="7 8" key="2">
    <citation type="submission" date="2016-05" db="EMBL/GenBank/DDBJ databases">
        <authorList>
            <person name="Naeem Raeece"/>
        </authorList>
    </citation>
    <scope>NUCLEOTIDE SEQUENCE [LARGE SCALE GENOMIC DNA]</scope>
</reference>
<dbReference type="InterPro" id="IPR007034">
    <property type="entry name" value="BMS1_TSR1_C"/>
</dbReference>
<sequence>MKHRAHLKQKNKLFKKNKSQKKKKCLKNTQKKKKKNVVEKYSQMLYKSYQAYSVKTNKLKYELKEKSKHIPLYNCLTICLLPFHEDVDILSFKKEFIKYLCEHNGDDDTILLDNIKLYNIYTIHADRKKKRRSFVVYDVPRNIYGIIDGTKCADLILCIFKDGTLENSAFDELGYELLSVLKIQGVPSVIGVGYNTGENNKHSQKFVSRYFNSEFTPDDKIFFISSNGSLGVSSGSDSGVDCHFQKLYYEIMNMKVKNVSYREGRGYMMADSCTYNPNNDSIYIKGFVKGVGFNVNNPVHITNIGDYYLDNIYVIDVLKEKKINKEERNYASSSLIHLNQNTEEEKSEHNFITNFLISDKCTSKVMNYNYTLIQDSRNKTFLNDEDDLICVRPYCTEENNLYENNLMTLKNKDFPNLSIPELIGHPDDNANVGCGNVYGDIEDTSGGSVNMFNASASLNCAISDTCVTNRNLEQSTNDVNNMRRNYGYKYTNGMSDTNTIMFMSHLNETNIVDSVPGNKCRNTWMYVSNEKHEANDNAVCSYDKYETTNGIKKCCDNYFLNNEDVSDGSSFSGETSSSEGSEGGKVEDDAGVSDYSDENRDNDDCVYLSRNMNARERFGRYRSLQSLRTSYIDVYEDLPLEYSRVYDYESPENLIKYSKRKYTENCRIVGGRFTLTDAYCLFVIKNDGKLLNLMRNYGRKELPFILSSLLPYERKVTVVNMEIERTSSYLEKIESKEIFEIVSGFRHFISRPIFSEQIIKGVQSKGKYERSMKHGKKYIASIFGFTTVTSSPVFFIKKKTQQNRESCNRGSMSQEGMVQELCIVQGSTGASGHPSGGMHSHDGTRLSTLVNVSEKDEQLEPYIRNGDSCDITSFIVAHGKVANCDCKRVIMKRVSICGKIFKIHKKKAVIRNMFYNPKDINYFKPVELHTKFGLTGKILESLGTHGKMKCLFSNVLKQHDKVFIFLYKRVYPKWFPLTWGGDPQLGPDDKPMQHKSPKKN</sequence>
<evidence type="ECO:0000259" key="3">
    <source>
        <dbReference type="SMART" id="SM00785"/>
    </source>
</evidence>
<evidence type="ECO:0000313" key="7">
    <source>
        <dbReference type="Proteomes" id="UP000078546"/>
    </source>
</evidence>
<dbReference type="PANTHER" id="PTHR12858:SF1">
    <property type="entry name" value="PRE-RRNA-PROCESSING PROTEIN TSR1 HOMOLOG"/>
    <property type="match status" value="1"/>
</dbReference>
<evidence type="ECO:0000313" key="8">
    <source>
        <dbReference type="Proteomes" id="UP000078560"/>
    </source>
</evidence>
<dbReference type="VEuPathDB" id="PlasmoDB:PocGH01_12063000"/>
<dbReference type="EMBL" id="FLQU01000509">
    <property type="protein sequence ID" value="SBS86642.1"/>
    <property type="molecule type" value="Genomic_DNA"/>
</dbReference>
<accession>A0A1A8WVP4</accession>
<dbReference type="GO" id="GO:0003924">
    <property type="term" value="F:GTPase activity"/>
    <property type="evidence" value="ECO:0007669"/>
    <property type="project" value="TreeGrafter"/>
</dbReference>
<dbReference type="GO" id="GO:0005634">
    <property type="term" value="C:nucleus"/>
    <property type="evidence" value="ECO:0007669"/>
    <property type="project" value="InterPro"/>
</dbReference>
<evidence type="ECO:0000313" key="6">
    <source>
        <dbReference type="EMBL" id="SBS97041.1"/>
    </source>
</evidence>
<dbReference type="GO" id="GO:0000479">
    <property type="term" value="P:endonucleolytic cleavage of tricistronic rRNA transcript (SSU-rRNA, 5.8S rRNA, LSU-rRNA)"/>
    <property type="evidence" value="ECO:0007669"/>
    <property type="project" value="TreeGrafter"/>
</dbReference>
<dbReference type="GO" id="GO:0030688">
    <property type="term" value="C:preribosome, small subunit precursor"/>
    <property type="evidence" value="ECO:0007669"/>
    <property type="project" value="TreeGrafter"/>
</dbReference>
<dbReference type="Proteomes" id="UP000078560">
    <property type="component" value="Unassembled WGS sequence"/>
</dbReference>
<dbReference type="PANTHER" id="PTHR12858">
    <property type="entry name" value="RIBOSOME BIOGENESIS PROTEIN"/>
    <property type="match status" value="1"/>
</dbReference>
<feature type="region of interest" description="Disordered" evidence="2">
    <location>
        <begin position="569"/>
        <end position="598"/>
    </location>
</feature>
<dbReference type="SMART" id="SM00785">
    <property type="entry name" value="AARP2CN"/>
    <property type="match status" value="1"/>
</dbReference>
<dbReference type="InterPro" id="IPR039761">
    <property type="entry name" value="Bms1/Tsr1"/>
</dbReference>
<gene>
    <name evidence="6" type="ORF">POVCU1_035370</name>
    <name evidence="5" type="ORF">POVCU2_0038370</name>
</gene>
<organism evidence="6 7">
    <name type="scientific">Plasmodium ovale curtisi</name>
    <dbReference type="NCBI Taxonomy" id="864141"/>
    <lineage>
        <taxon>Eukaryota</taxon>
        <taxon>Sar</taxon>
        <taxon>Alveolata</taxon>
        <taxon>Apicomplexa</taxon>
        <taxon>Aconoidasida</taxon>
        <taxon>Haemosporida</taxon>
        <taxon>Plasmodiidae</taxon>
        <taxon>Plasmodium</taxon>
        <taxon>Plasmodium (Plasmodium)</taxon>
    </lineage>
</organism>
<feature type="domain" description="AARP2CN" evidence="3">
    <location>
        <begin position="243"/>
        <end position="318"/>
    </location>
</feature>
<dbReference type="GO" id="GO:0005525">
    <property type="term" value="F:GTP binding"/>
    <property type="evidence" value="ECO:0007669"/>
    <property type="project" value="TreeGrafter"/>
</dbReference>
<dbReference type="SMART" id="SM01362">
    <property type="entry name" value="DUF663"/>
    <property type="match status" value="1"/>
</dbReference>
<dbReference type="Pfam" id="PF04950">
    <property type="entry name" value="RIBIOP_C"/>
    <property type="match status" value="2"/>
</dbReference>
<feature type="region of interest" description="Disordered" evidence="2">
    <location>
        <begin position="1"/>
        <end position="29"/>
    </location>
</feature>
<comment type="similarity">
    <text evidence="1">Belongs to the TRAFAC class translation factor GTPase superfamily. Bms1-like GTPase family. TSR1 subfamily.</text>
</comment>
<evidence type="ECO:0000256" key="1">
    <source>
        <dbReference type="ARBA" id="ARBA00038288"/>
    </source>
</evidence>